<comment type="caution">
    <text evidence="2">The sequence shown here is derived from an EMBL/GenBank/DDBJ whole genome shotgun (WGS) entry which is preliminary data.</text>
</comment>
<dbReference type="Proteomes" id="UP000251960">
    <property type="component" value="Chromosome 1"/>
</dbReference>
<name>A0A317YBQ4_MAIZE</name>
<feature type="region of interest" description="Disordered" evidence="1">
    <location>
        <begin position="208"/>
        <end position="231"/>
    </location>
</feature>
<accession>A0A317YBQ4</accession>
<sequence length="285" mass="31330">MASATFASLRGMACLVRWHDLSLPVLYDVAPYSQGPGTRGGGRTPRHSHSLSPSSSLFFLLRREVEHPSDLLFVFCVSYLHSWVGLLPATGGAAVQTGILEKNSLKCLESITKNQTLIQDISEANGINYAKNVQTTAKWKVALKRINVLGMRQPPPHWRAPRFRHLMRYIAYHVQGLMDGISHRDHSVPAPALFPWPRPRDLTVVEMSRPPAPAPSGMGSRGHALATSPSCSAPDATFFPRPESTKFRSLHLYPTEAKESALIRIGSADLSQFVPSTVETRGKSS</sequence>
<dbReference type="AlphaFoldDB" id="A0A317YBQ4"/>
<dbReference type="EMBL" id="NCVQ01000001">
    <property type="protein sequence ID" value="PWZ55506.1"/>
    <property type="molecule type" value="Genomic_DNA"/>
</dbReference>
<proteinExistence type="predicted"/>
<gene>
    <name evidence="2" type="ORF">Zm00014a_007061</name>
</gene>
<reference evidence="2" key="1">
    <citation type="journal article" date="2018" name="Nat. Genet.">
        <title>Extensive intraspecific gene order and gene structural variations between Mo17 and other maize genomes.</title>
        <authorList>
            <person name="Sun S."/>
            <person name="Zhou Y."/>
            <person name="Chen J."/>
            <person name="Shi J."/>
            <person name="Zhao H."/>
            <person name="Zhao H."/>
            <person name="Song W."/>
            <person name="Zhang M."/>
            <person name="Cui Y."/>
            <person name="Dong X."/>
            <person name="Liu H."/>
            <person name="Ma X."/>
            <person name="Jiao Y."/>
            <person name="Wang B."/>
            <person name="Wei X."/>
            <person name="Stein J.C."/>
            <person name="Glaubitz J.C."/>
            <person name="Lu F."/>
            <person name="Yu G."/>
            <person name="Liang C."/>
            <person name="Fengler K."/>
            <person name="Li B."/>
            <person name="Rafalski A."/>
            <person name="Schnable P.S."/>
            <person name="Ware D.H."/>
            <person name="Buckler E.S."/>
            <person name="Lai J."/>
        </authorList>
    </citation>
    <scope>NUCLEOTIDE SEQUENCE [LARGE SCALE GENOMIC DNA]</scope>
    <source>
        <tissue evidence="2">Seedling</tissue>
    </source>
</reference>
<protein>
    <submittedName>
        <fullName evidence="2">Uncharacterized protein</fullName>
    </submittedName>
</protein>
<evidence type="ECO:0000256" key="1">
    <source>
        <dbReference type="SAM" id="MobiDB-lite"/>
    </source>
</evidence>
<evidence type="ECO:0000313" key="2">
    <source>
        <dbReference type="EMBL" id="PWZ55506.1"/>
    </source>
</evidence>
<organism evidence="2">
    <name type="scientific">Zea mays</name>
    <name type="common">Maize</name>
    <dbReference type="NCBI Taxonomy" id="4577"/>
    <lineage>
        <taxon>Eukaryota</taxon>
        <taxon>Viridiplantae</taxon>
        <taxon>Streptophyta</taxon>
        <taxon>Embryophyta</taxon>
        <taxon>Tracheophyta</taxon>
        <taxon>Spermatophyta</taxon>
        <taxon>Magnoliopsida</taxon>
        <taxon>Liliopsida</taxon>
        <taxon>Poales</taxon>
        <taxon>Poaceae</taxon>
        <taxon>PACMAD clade</taxon>
        <taxon>Panicoideae</taxon>
        <taxon>Andropogonodae</taxon>
        <taxon>Andropogoneae</taxon>
        <taxon>Tripsacinae</taxon>
        <taxon>Zea</taxon>
    </lineage>
</organism>